<dbReference type="AlphaFoldDB" id="A0A5N4CAS5"/>
<proteinExistence type="predicted"/>
<evidence type="ECO:0000313" key="2">
    <source>
        <dbReference type="Proteomes" id="UP000299084"/>
    </source>
</evidence>
<gene>
    <name evidence="1" type="ORF">Cadr_000029754</name>
</gene>
<organism evidence="1 2">
    <name type="scientific">Camelus dromedarius</name>
    <name type="common">Dromedary</name>
    <name type="synonym">Arabian camel</name>
    <dbReference type="NCBI Taxonomy" id="9838"/>
    <lineage>
        <taxon>Eukaryota</taxon>
        <taxon>Metazoa</taxon>
        <taxon>Chordata</taxon>
        <taxon>Craniata</taxon>
        <taxon>Vertebrata</taxon>
        <taxon>Euteleostomi</taxon>
        <taxon>Mammalia</taxon>
        <taxon>Eutheria</taxon>
        <taxon>Laurasiatheria</taxon>
        <taxon>Artiodactyla</taxon>
        <taxon>Tylopoda</taxon>
        <taxon>Camelidae</taxon>
        <taxon>Camelus</taxon>
    </lineage>
</organism>
<dbReference type="EMBL" id="JWIN03000031">
    <property type="protein sequence ID" value="KAB1255996.1"/>
    <property type="molecule type" value="Genomic_DNA"/>
</dbReference>
<keyword evidence="2" id="KW-1185">Reference proteome</keyword>
<accession>A0A5N4CAS5</accession>
<name>A0A5N4CAS5_CAMDR</name>
<evidence type="ECO:0000313" key="1">
    <source>
        <dbReference type="EMBL" id="KAB1255996.1"/>
    </source>
</evidence>
<dbReference type="Proteomes" id="UP000299084">
    <property type="component" value="Unassembled WGS sequence"/>
</dbReference>
<comment type="caution">
    <text evidence="1">The sequence shown here is derived from an EMBL/GenBank/DDBJ whole genome shotgun (WGS) entry which is preliminary data.</text>
</comment>
<protein>
    <submittedName>
        <fullName evidence="1">Uncharacterized protein</fullName>
    </submittedName>
</protein>
<reference evidence="1 2" key="1">
    <citation type="journal article" date="2019" name="Mol. Ecol. Resour.">
        <title>Improving Illumina assemblies with Hi-C and long reads: an example with the North African dromedary.</title>
        <authorList>
            <person name="Elbers J.P."/>
            <person name="Rogers M.F."/>
            <person name="Perelman P.L."/>
            <person name="Proskuryakova A.A."/>
            <person name="Serdyukova N.A."/>
            <person name="Johnson W.E."/>
            <person name="Horin P."/>
            <person name="Corander J."/>
            <person name="Murphy D."/>
            <person name="Burger P.A."/>
        </authorList>
    </citation>
    <scope>NUCLEOTIDE SEQUENCE [LARGE SCALE GENOMIC DNA]</scope>
    <source>
        <strain evidence="1">Drom800</strain>
        <tissue evidence="1">Blood</tissue>
    </source>
</reference>
<sequence length="71" mass="7600">MSLFLFARVAVGGLSPHRSCGGLCQAVAVGMQGHFSGSGGRNRQTVTEKTVQLTFMNEDPHLRLLCVLTLP</sequence>